<feature type="compositionally biased region" description="Basic and acidic residues" evidence="1">
    <location>
        <begin position="64"/>
        <end position="73"/>
    </location>
</feature>
<feature type="region of interest" description="Disordered" evidence="1">
    <location>
        <begin position="1"/>
        <end position="123"/>
    </location>
</feature>
<evidence type="ECO:0000313" key="2">
    <source>
        <dbReference type="EMBL" id="CAE2276180.1"/>
    </source>
</evidence>
<organism evidence="2">
    <name type="scientific">Odontella aurita</name>
    <dbReference type="NCBI Taxonomy" id="265563"/>
    <lineage>
        <taxon>Eukaryota</taxon>
        <taxon>Sar</taxon>
        <taxon>Stramenopiles</taxon>
        <taxon>Ochrophyta</taxon>
        <taxon>Bacillariophyta</taxon>
        <taxon>Mediophyceae</taxon>
        <taxon>Biddulphiophycidae</taxon>
        <taxon>Eupodiscales</taxon>
        <taxon>Odontellaceae</taxon>
        <taxon>Odontella</taxon>
    </lineage>
</organism>
<protein>
    <submittedName>
        <fullName evidence="2">Uncharacterized protein</fullName>
    </submittedName>
</protein>
<dbReference type="AlphaFoldDB" id="A0A7S4JW27"/>
<gene>
    <name evidence="2" type="ORF">OAUR00152_LOCUS34978</name>
</gene>
<evidence type="ECO:0000256" key="1">
    <source>
        <dbReference type="SAM" id="MobiDB-lite"/>
    </source>
</evidence>
<reference evidence="2" key="1">
    <citation type="submission" date="2021-01" db="EMBL/GenBank/DDBJ databases">
        <authorList>
            <person name="Corre E."/>
            <person name="Pelletier E."/>
            <person name="Niang G."/>
            <person name="Scheremetjew M."/>
            <person name="Finn R."/>
            <person name="Kale V."/>
            <person name="Holt S."/>
            <person name="Cochrane G."/>
            <person name="Meng A."/>
            <person name="Brown T."/>
            <person name="Cohen L."/>
        </authorList>
    </citation>
    <scope>NUCLEOTIDE SEQUENCE</scope>
    <source>
        <strain evidence="2">Isolate 1302-5</strain>
    </source>
</reference>
<proteinExistence type="predicted"/>
<sequence>MVRGNWQRRVEKAEERKAASRRKKARRGDRTANRDRVKAFLRALDGGGDEEDGGRSGWSNARGEGGREVHLWVDSRPGGSSKDAAPGASPSAERADKRGSHKKGGKKGDDDDEEEEAHRSPRG</sequence>
<feature type="compositionally biased region" description="Basic and acidic residues" evidence="1">
    <location>
        <begin position="28"/>
        <end position="38"/>
    </location>
</feature>
<accession>A0A7S4JW27</accession>
<dbReference type="EMBL" id="HBKQ01050707">
    <property type="protein sequence ID" value="CAE2276180.1"/>
    <property type="molecule type" value="Transcribed_RNA"/>
</dbReference>
<name>A0A7S4JW27_9STRA</name>
<feature type="compositionally biased region" description="Basic and acidic residues" evidence="1">
    <location>
        <begin position="8"/>
        <end position="18"/>
    </location>
</feature>